<accession>A0ABV2NAL6</accession>
<keyword evidence="3" id="KW-1185">Reference proteome</keyword>
<name>A0ABV2NAL6_9HYPH</name>
<dbReference type="GeneID" id="6136768"/>
<gene>
    <name evidence="2" type="ORF">ABIC20_000839</name>
</gene>
<dbReference type="EMBL" id="JBEPNW010000002">
    <property type="protein sequence ID" value="MET3863530.1"/>
    <property type="molecule type" value="Genomic_DNA"/>
</dbReference>
<organism evidence="2 3">
    <name type="scientific">Methylobacterium radiotolerans</name>
    <dbReference type="NCBI Taxonomy" id="31998"/>
    <lineage>
        <taxon>Bacteria</taxon>
        <taxon>Pseudomonadati</taxon>
        <taxon>Pseudomonadota</taxon>
        <taxon>Alphaproteobacteria</taxon>
        <taxon>Hyphomicrobiales</taxon>
        <taxon>Methylobacteriaceae</taxon>
        <taxon>Methylobacterium</taxon>
    </lineage>
</organism>
<feature type="chain" id="PRO_5046671486" evidence="1">
    <location>
        <begin position="21"/>
        <end position="129"/>
    </location>
</feature>
<evidence type="ECO:0000313" key="2">
    <source>
        <dbReference type="EMBL" id="MET3863530.1"/>
    </source>
</evidence>
<feature type="signal peptide" evidence="1">
    <location>
        <begin position="1"/>
        <end position="20"/>
    </location>
</feature>
<sequence length="129" mass="13234">MANRMILTVLAVAAATPASAQTVRSPDPYAPVAYAPGYAADPSFAGEFVRGTYIGAPLTRVPRPTQIVPSPWSYGTYGVPTVTGIPAAPAAQPTLTVIDAVPRGRRGERAAGAAPVAGARVIAVQVPRR</sequence>
<dbReference type="RefSeq" id="WP_012317757.1">
    <property type="nucleotide sequence ID" value="NZ_BJXP01000075.1"/>
</dbReference>
<dbReference type="Proteomes" id="UP001549119">
    <property type="component" value="Unassembled WGS sequence"/>
</dbReference>
<evidence type="ECO:0000256" key="1">
    <source>
        <dbReference type="SAM" id="SignalP"/>
    </source>
</evidence>
<evidence type="ECO:0000313" key="3">
    <source>
        <dbReference type="Proteomes" id="UP001549119"/>
    </source>
</evidence>
<protein>
    <submittedName>
        <fullName evidence="2">Uncharacterized protein</fullName>
    </submittedName>
</protein>
<proteinExistence type="predicted"/>
<comment type="caution">
    <text evidence="2">The sequence shown here is derived from an EMBL/GenBank/DDBJ whole genome shotgun (WGS) entry which is preliminary data.</text>
</comment>
<reference evidence="2 3" key="1">
    <citation type="submission" date="2024-06" db="EMBL/GenBank/DDBJ databases">
        <title>Genomics of switchgrass bacterial isolates.</title>
        <authorList>
            <person name="Shade A."/>
        </authorList>
    </citation>
    <scope>NUCLEOTIDE SEQUENCE [LARGE SCALE GENOMIC DNA]</scope>
    <source>
        <strain evidence="2 3">PvP084</strain>
    </source>
</reference>
<keyword evidence="1" id="KW-0732">Signal</keyword>